<feature type="region of interest" description="Disordered" evidence="1">
    <location>
        <begin position="278"/>
        <end position="353"/>
    </location>
</feature>
<organism evidence="2 3">
    <name type="scientific">Obba rivulosa</name>
    <dbReference type="NCBI Taxonomy" id="1052685"/>
    <lineage>
        <taxon>Eukaryota</taxon>
        <taxon>Fungi</taxon>
        <taxon>Dikarya</taxon>
        <taxon>Basidiomycota</taxon>
        <taxon>Agaricomycotina</taxon>
        <taxon>Agaricomycetes</taxon>
        <taxon>Polyporales</taxon>
        <taxon>Gelatoporiaceae</taxon>
        <taxon>Obba</taxon>
    </lineage>
</organism>
<feature type="region of interest" description="Disordered" evidence="1">
    <location>
        <begin position="17"/>
        <end position="49"/>
    </location>
</feature>
<feature type="region of interest" description="Disordered" evidence="1">
    <location>
        <begin position="376"/>
        <end position="442"/>
    </location>
</feature>
<feature type="compositionally biased region" description="Low complexity" evidence="1">
    <location>
        <begin position="399"/>
        <end position="413"/>
    </location>
</feature>
<feature type="compositionally biased region" description="Polar residues" evidence="1">
    <location>
        <begin position="32"/>
        <end position="41"/>
    </location>
</feature>
<keyword evidence="3" id="KW-1185">Reference proteome</keyword>
<proteinExistence type="predicted"/>
<gene>
    <name evidence="2" type="ORF">OBBRIDRAFT_573224</name>
</gene>
<dbReference type="Proteomes" id="UP000250043">
    <property type="component" value="Unassembled WGS sequence"/>
</dbReference>
<evidence type="ECO:0008006" key="4">
    <source>
        <dbReference type="Google" id="ProtNLM"/>
    </source>
</evidence>
<dbReference type="EMBL" id="KV722336">
    <property type="protein sequence ID" value="OCH95347.1"/>
    <property type="molecule type" value="Genomic_DNA"/>
</dbReference>
<sequence length="635" mass="69473">MAAQVIAPMASELHAHKLPPFHLSERPGTGSAGTMSSQTPRQRPLPALPKPASLHAQLSAQLRIQSPPPMSKAAGKRRARPLSLATTRRALSKLLEEPRILSHLLGVLPWGDFHSLMSTCREFRRELFHRPECRDAILSHYVPGYRMAQLAGDQRHCREVAVDMHDLALLLISQYAPLHRFPMHSMRLLKADAYLPDFDRIEDATARLVALTQAHSRFVLMLQSLVYSAAPSPTFDESDDVLGYLSSFRAPQYAGVKELEFPAPLFFFGSEQRQGVPVVEDTASTASHRRTGSACSGASSSPPRLSRTSTRASSDLQALVQRPQRPRSRFRSMSIFGGSKVPPPPPSSDPMALRCYSNSWRRSLRPPPRARLSVISASASDDEGSLKMPPRRFGSVAYSSESSLSSPSPSSRSNVDNTDSSNSRERARELPPAPAPIAVPRGASPHDLWLATSRTRAPVLRAFVPCTALDEDALAACEEQLADAGLWEHLSVGDVVCNFGYVPPPEETRAGAGATQKWLLFNGYNLVPYTPPAPPPLASPLALPSPFYYAHILPPFSDPVYVLSLPPLGGPRGHAHARDAQMQLSLAHLHTRVRSPHAPSGFALARKYMWLARLLVPNVDAYHSAEDLKTIEGSI</sequence>
<protein>
    <recommendedName>
        <fullName evidence="4">F-box domain-containing protein</fullName>
    </recommendedName>
</protein>
<evidence type="ECO:0000313" key="3">
    <source>
        <dbReference type="Proteomes" id="UP000250043"/>
    </source>
</evidence>
<evidence type="ECO:0000313" key="2">
    <source>
        <dbReference type="EMBL" id="OCH95347.1"/>
    </source>
</evidence>
<dbReference type="AlphaFoldDB" id="A0A8E2J7N7"/>
<evidence type="ECO:0000256" key="1">
    <source>
        <dbReference type="SAM" id="MobiDB-lite"/>
    </source>
</evidence>
<reference evidence="2 3" key="1">
    <citation type="submission" date="2016-07" db="EMBL/GenBank/DDBJ databases">
        <title>Draft genome of the white-rot fungus Obba rivulosa 3A-2.</title>
        <authorList>
            <consortium name="DOE Joint Genome Institute"/>
            <person name="Miettinen O."/>
            <person name="Riley R."/>
            <person name="Acob R."/>
            <person name="Barry K."/>
            <person name="Cullen D."/>
            <person name="De Vries R."/>
            <person name="Hainaut M."/>
            <person name="Hatakka A."/>
            <person name="Henrissat B."/>
            <person name="Hilden K."/>
            <person name="Kuo R."/>
            <person name="Labutti K."/>
            <person name="Lipzen A."/>
            <person name="Makela M.R."/>
            <person name="Sandor L."/>
            <person name="Spatafora J.W."/>
            <person name="Grigoriev I.V."/>
            <person name="Hibbett D.S."/>
        </authorList>
    </citation>
    <scope>NUCLEOTIDE SEQUENCE [LARGE SCALE GENOMIC DNA]</scope>
    <source>
        <strain evidence="2 3">3A-2</strain>
    </source>
</reference>
<dbReference type="OrthoDB" id="3269821at2759"/>
<feature type="compositionally biased region" description="Low complexity" evidence="1">
    <location>
        <begin position="292"/>
        <end position="314"/>
    </location>
</feature>
<name>A0A8E2J7N7_9APHY</name>
<accession>A0A8E2J7N7</accession>